<dbReference type="InterPro" id="IPR045258">
    <property type="entry name" value="ACAP1/2/3-like"/>
</dbReference>
<dbReference type="InterPro" id="IPR011993">
    <property type="entry name" value="PH-like_dom_sf"/>
</dbReference>
<sequence>MVEAGLTDKCSDTLHGSTSHSAKDLLASSCFSSLMPQPTLLQQQTWEDGPLFRATIKQLEAQTLTLKQSIKQVLKAAAHALEAQRAQLDADLQFAAALQHCSPNNAALQDYLDATWGEMCQEREQMSYATQTLFVSPLEQLYEADIKKAESKRRQFAESSKQYYQYLRKYLKNSTPGRDDKFAAKKSSFDLLRFEYLQFLLNLHGGRKSQEIVYRLLTLQRRIALYHRQVTNHLDARQPDLDALTASLDLVFREQHSVDKEHHEVHCLLKRKTHDRLSFDEEEERPGDDGIAPRGRREGCLLATAKTFKVNTNKKPGHQTWHKYWCVVSNGELHEYSHWKDRPEQHREPIKLQLATVRQARNADRRFCFEVITPEFRRIYQATSQHDMLAWINTLHHVIQDELSIERRRTWVGPSTISLNGPLMELTNKKRKQQRHSIGPVRTSTSSTHAPYIPLPSGINSIRQRLYDNDESNMVCADCRAPQPDWCSLNLGILLCIDCSGTHRSLGSHISKVRSLTLDEQSFTAHNVEFFMQMGNARSNAIWDPSGHHSDDEYIKHKYMDRRYLAPATDDRLPSTMLWEAVQKQDVLSAMHALALGADPNVPIQTEGSLITLPVLDRSGNLTDRTLTLPMMEQRYPLLVAMLHPCFSMGEALLLNGADPIQFMDTIDTMPMAQAAIDYLRGKAAARGG</sequence>
<dbReference type="OrthoDB" id="10266696at2759"/>
<dbReference type="FunFam" id="2.30.29.30:FF:000252">
    <property type="entry name" value="ARF GTPase activator (Csx2)"/>
    <property type="match status" value="1"/>
</dbReference>
<feature type="region of interest" description="Disordered" evidence="5">
    <location>
        <begin position="429"/>
        <end position="452"/>
    </location>
</feature>
<evidence type="ECO:0000256" key="1">
    <source>
        <dbReference type="ARBA" id="ARBA00022723"/>
    </source>
</evidence>
<comment type="caution">
    <text evidence="8">The sequence shown here is derived from an EMBL/GenBank/DDBJ whole genome shotgun (WGS) entry which is preliminary data.</text>
</comment>
<dbReference type="Pfam" id="PF00169">
    <property type="entry name" value="PH"/>
    <property type="match status" value="1"/>
</dbReference>
<dbReference type="PROSITE" id="PS50115">
    <property type="entry name" value="ARFGAP"/>
    <property type="match status" value="1"/>
</dbReference>
<dbReference type="InParanoid" id="A0A1X2HUS7"/>
<gene>
    <name evidence="8" type="ORF">BCR43DRAFT_483144</name>
</gene>
<dbReference type="SUPFAM" id="SSF50729">
    <property type="entry name" value="PH domain-like"/>
    <property type="match status" value="1"/>
</dbReference>
<reference evidence="8 9" key="1">
    <citation type="submission" date="2016-07" db="EMBL/GenBank/DDBJ databases">
        <title>Pervasive Adenine N6-methylation of Active Genes in Fungi.</title>
        <authorList>
            <consortium name="DOE Joint Genome Institute"/>
            <person name="Mondo S.J."/>
            <person name="Dannebaum R.O."/>
            <person name="Kuo R.C."/>
            <person name="Labutti K."/>
            <person name="Haridas S."/>
            <person name="Kuo A."/>
            <person name="Salamov A."/>
            <person name="Ahrendt S.R."/>
            <person name="Lipzen A."/>
            <person name="Sullivan W."/>
            <person name="Andreopoulos W.B."/>
            <person name="Clum A."/>
            <person name="Lindquist E."/>
            <person name="Daum C."/>
            <person name="Ramamoorthy G.K."/>
            <person name="Gryganskyi A."/>
            <person name="Culley D."/>
            <person name="Magnuson J.K."/>
            <person name="James T.Y."/>
            <person name="O'Malley M.A."/>
            <person name="Stajich J.E."/>
            <person name="Spatafora J.W."/>
            <person name="Visel A."/>
            <person name="Grigoriev I.V."/>
        </authorList>
    </citation>
    <scope>NUCLEOTIDE SEQUENCE [LARGE SCALE GENOMIC DNA]</scope>
    <source>
        <strain evidence="8 9">NRRL 2496</strain>
    </source>
</reference>
<dbReference type="InterPro" id="IPR001164">
    <property type="entry name" value="ArfGAP_dom"/>
</dbReference>
<dbReference type="Gene3D" id="2.30.29.30">
    <property type="entry name" value="Pleckstrin-homology domain (PH domain)/Phosphotyrosine-binding domain (PTB)"/>
    <property type="match status" value="1"/>
</dbReference>
<evidence type="ECO:0000313" key="9">
    <source>
        <dbReference type="Proteomes" id="UP000242180"/>
    </source>
</evidence>
<dbReference type="CDD" id="cd08204">
    <property type="entry name" value="ArfGap"/>
    <property type="match status" value="1"/>
</dbReference>
<dbReference type="Gene3D" id="1.10.220.150">
    <property type="entry name" value="Arf GTPase activating protein"/>
    <property type="match status" value="1"/>
</dbReference>
<evidence type="ECO:0000256" key="3">
    <source>
        <dbReference type="ARBA" id="ARBA00022833"/>
    </source>
</evidence>
<proteinExistence type="predicted"/>
<dbReference type="SUPFAM" id="SSF57863">
    <property type="entry name" value="ArfGap/RecO-like zinc finger"/>
    <property type="match status" value="1"/>
</dbReference>
<dbReference type="SMART" id="SM00105">
    <property type="entry name" value="ArfGap"/>
    <property type="match status" value="1"/>
</dbReference>
<dbReference type="Pfam" id="PF16746">
    <property type="entry name" value="BAR_3"/>
    <property type="match status" value="1"/>
</dbReference>
<keyword evidence="3" id="KW-0862">Zinc</keyword>
<evidence type="ECO:0000259" key="6">
    <source>
        <dbReference type="PROSITE" id="PS50003"/>
    </source>
</evidence>
<dbReference type="Gene3D" id="1.20.1270.60">
    <property type="entry name" value="Arfaptin homology (AH) domain/BAR domain"/>
    <property type="match status" value="1"/>
</dbReference>
<dbReference type="PRINTS" id="PR00405">
    <property type="entry name" value="REVINTRACTNG"/>
</dbReference>
<evidence type="ECO:0000313" key="8">
    <source>
        <dbReference type="EMBL" id="ORZ03327.1"/>
    </source>
</evidence>
<dbReference type="GO" id="GO:0005096">
    <property type="term" value="F:GTPase activator activity"/>
    <property type="evidence" value="ECO:0007669"/>
    <property type="project" value="InterPro"/>
</dbReference>
<dbReference type="SUPFAM" id="SSF103657">
    <property type="entry name" value="BAR/IMD domain-like"/>
    <property type="match status" value="1"/>
</dbReference>
<dbReference type="Pfam" id="PF01412">
    <property type="entry name" value="ArfGap"/>
    <property type="match status" value="1"/>
</dbReference>
<dbReference type="InterPro" id="IPR038508">
    <property type="entry name" value="ArfGAP_dom_sf"/>
</dbReference>
<evidence type="ECO:0000256" key="5">
    <source>
        <dbReference type="SAM" id="MobiDB-lite"/>
    </source>
</evidence>
<feature type="domain" description="PH" evidence="6">
    <location>
        <begin position="294"/>
        <end position="400"/>
    </location>
</feature>
<keyword evidence="9" id="KW-1185">Reference proteome</keyword>
<dbReference type="InterPro" id="IPR037278">
    <property type="entry name" value="ARFGAP/RecO"/>
</dbReference>
<dbReference type="PANTHER" id="PTHR23180">
    <property type="entry name" value="CENTAURIN/ARF"/>
    <property type="match status" value="1"/>
</dbReference>
<keyword evidence="1" id="KW-0479">Metal-binding</keyword>
<evidence type="ECO:0000256" key="2">
    <source>
        <dbReference type="ARBA" id="ARBA00022771"/>
    </source>
</evidence>
<dbReference type="InterPro" id="IPR001849">
    <property type="entry name" value="PH_domain"/>
</dbReference>
<accession>A0A1X2HUS7</accession>
<evidence type="ECO:0000259" key="7">
    <source>
        <dbReference type="PROSITE" id="PS50115"/>
    </source>
</evidence>
<dbReference type="GO" id="GO:0008270">
    <property type="term" value="F:zinc ion binding"/>
    <property type="evidence" value="ECO:0007669"/>
    <property type="project" value="UniProtKB-KW"/>
</dbReference>
<feature type="domain" description="Arf-GAP" evidence="7">
    <location>
        <begin position="460"/>
        <end position="564"/>
    </location>
</feature>
<dbReference type="PANTHER" id="PTHR23180:SF160">
    <property type="entry name" value="ADP-RIBOSYLATION FACTOR GTPASE-ACTIVATING PROTEIN EFFECTOR PROTEIN 1"/>
    <property type="match status" value="1"/>
</dbReference>
<name>A0A1X2HUS7_SYNRA</name>
<dbReference type="OMA" id="ICEYANW"/>
<evidence type="ECO:0000256" key="4">
    <source>
        <dbReference type="PROSITE-ProRule" id="PRU00288"/>
    </source>
</evidence>
<dbReference type="SMART" id="SM00233">
    <property type="entry name" value="PH"/>
    <property type="match status" value="1"/>
</dbReference>
<organism evidence="8 9">
    <name type="scientific">Syncephalastrum racemosum</name>
    <name type="common">Filamentous fungus</name>
    <dbReference type="NCBI Taxonomy" id="13706"/>
    <lineage>
        <taxon>Eukaryota</taxon>
        <taxon>Fungi</taxon>
        <taxon>Fungi incertae sedis</taxon>
        <taxon>Mucoromycota</taxon>
        <taxon>Mucoromycotina</taxon>
        <taxon>Mucoromycetes</taxon>
        <taxon>Mucorales</taxon>
        <taxon>Syncephalastraceae</taxon>
        <taxon>Syncephalastrum</taxon>
    </lineage>
</organism>
<dbReference type="InterPro" id="IPR004148">
    <property type="entry name" value="BAR_dom"/>
</dbReference>
<dbReference type="Proteomes" id="UP000242180">
    <property type="component" value="Unassembled WGS sequence"/>
</dbReference>
<dbReference type="InterPro" id="IPR027267">
    <property type="entry name" value="AH/BAR_dom_sf"/>
</dbReference>
<keyword evidence="2 4" id="KW-0863">Zinc-finger</keyword>
<dbReference type="EMBL" id="MCGN01000001">
    <property type="protein sequence ID" value="ORZ03327.1"/>
    <property type="molecule type" value="Genomic_DNA"/>
</dbReference>
<dbReference type="STRING" id="13706.A0A1X2HUS7"/>
<protein>
    <submittedName>
        <fullName evidence="8">Uncharacterized protein</fullName>
    </submittedName>
</protein>
<dbReference type="AlphaFoldDB" id="A0A1X2HUS7"/>
<dbReference type="GO" id="GO:0005737">
    <property type="term" value="C:cytoplasm"/>
    <property type="evidence" value="ECO:0007669"/>
    <property type="project" value="InterPro"/>
</dbReference>
<dbReference type="FunCoup" id="A0A1X2HUS7">
    <property type="interactions" value="231"/>
</dbReference>
<dbReference type="PROSITE" id="PS50003">
    <property type="entry name" value="PH_DOMAIN"/>
    <property type="match status" value="1"/>
</dbReference>